<evidence type="ECO:0000313" key="8">
    <source>
        <dbReference type="Proteomes" id="UP001549143"/>
    </source>
</evidence>
<feature type="transmembrane region" description="Helical" evidence="6">
    <location>
        <begin position="221"/>
        <end position="237"/>
    </location>
</feature>
<comment type="subcellular location">
    <subcellularLocation>
        <location evidence="1">Cell membrane</location>
        <topology evidence="1">Multi-pass membrane protein</topology>
    </subcellularLocation>
</comment>
<keyword evidence="2" id="KW-1003">Cell membrane</keyword>
<dbReference type="Pfam" id="PF02653">
    <property type="entry name" value="BPD_transp_2"/>
    <property type="match status" value="1"/>
</dbReference>
<evidence type="ECO:0000256" key="1">
    <source>
        <dbReference type="ARBA" id="ARBA00004651"/>
    </source>
</evidence>
<proteinExistence type="predicted"/>
<feature type="transmembrane region" description="Helical" evidence="6">
    <location>
        <begin position="285"/>
        <end position="301"/>
    </location>
</feature>
<name>A0ABV2KFR0_9HYPH</name>
<dbReference type="Gene3D" id="1.10.3470.10">
    <property type="entry name" value="ABC transporter involved in vitamin B12 uptake, BtuC"/>
    <property type="match status" value="1"/>
</dbReference>
<sequence>MDIWVSILLTIATAATPLLIAAIGELVAERAGVLNLGVEGMMIMGAVGGFGAGYLTGSPWIGVLAAIIIGVLFSLLFAFMTLTLATNQVATGLSLTILGLGLSGMLGTSFVGLPGQRLPNLDIPGLTSLPVVGRLLFGQDPIFYLSIALVVAVTWFLFRSRKGLTMRAIGDSHTSAHALGISVIRYRYLAVMFGGACAGLAGAHLSLVYTPQWVENMSAGRGWIALALVVFASWRPWRVLAGAYIFGAIWIGQLHVQAIDLSSFANSSWLIYQPIALVKSLPSQFLSSLPYLATIVVLVLISRNKRLTMMNTPASLAQPFVPER</sequence>
<evidence type="ECO:0000256" key="4">
    <source>
        <dbReference type="ARBA" id="ARBA00022989"/>
    </source>
</evidence>
<feature type="transmembrane region" description="Helical" evidence="6">
    <location>
        <begin position="188"/>
        <end position="209"/>
    </location>
</feature>
<gene>
    <name evidence="7" type="ORF">ABID44_000224</name>
</gene>
<organism evidence="7 8">
    <name type="scientific">Aquamicrobium ahrensii</name>
    <dbReference type="NCBI Taxonomy" id="469551"/>
    <lineage>
        <taxon>Bacteria</taxon>
        <taxon>Pseudomonadati</taxon>
        <taxon>Pseudomonadota</taxon>
        <taxon>Alphaproteobacteria</taxon>
        <taxon>Hyphomicrobiales</taxon>
        <taxon>Phyllobacteriaceae</taxon>
        <taxon>Aquamicrobium</taxon>
    </lineage>
</organism>
<dbReference type="EMBL" id="JBEPMN010000001">
    <property type="protein sequence ID" value="MET3659924.1"/>
    <property type="molecule type" value="Genomic_DNA"/>
</dbReference>
<evidence type="ECO:0000256" key="6">
    <source>
        <dbReference type="SAM" id="Phobius"/>
    </source>
</evidence>
<dbReference type="InterPro" id="IPR037294">
    <property type="entry name" value="ABC_BtuC-like"/>
</dbReference>
<keyword evidence="8" id="KW-1185">Reference proteome</keyword>
<keyword evidence="5 6" id="KW-0472">Membrane</keyword>
<evidence type="ECO:0000256" key="5">
    <source>
        <dbReference type="ARBA" id="ARBA00023136"/>
    </source>
</evidence>
<feature type="transmembrane region" description="Helical" evidence="6">
    <location>
        <begin position="60"/>
        <end position="85"/>
    </location>
</feature>
<keyword evidence="4 6" id="KW-1133">Transmembrane helix</keyword>
<protein>
    <submittedName>
        <fullName evidence="7">Simple sugar transport system permease protein</fullName>
    </submittedName>
</protein>
<dbReference type="CDD" id="cd06580">
    <property type="entry name" value="TM_PBP1_transp_TpRbsC_like"/>
    <property type="match status" value="1"/>
</dbReference>
<dbReference type="PANTHER" id="PTHR43370">
    <property type="entry name" value="SUGAR ABC TRANSPORTER INTEGRAL MEMBRANE PROTEIN-RELATED"/>
    <property type="match status" value="1"/>
</dbReference>
<feature type="transmembrane region" description="Helical" evidence="6">
    <location>
        <begin position="6"/>
        <end position="27"/>
    </location>
</feature>
<evidence type="ECO:0000256" key="2">
    <source>
        <dbReference type="ARBA" id="ARBA00022475"/>
    </source>
</evidence>
<feature type="transmembrane region" description="Helical" evidence="6">
    <location>
        <begin position="244"/>
        <end position="265"/>
    </location>
</feature>
<dbReference type="RefSeq" id="WP_354149841.1">
    <property type="nucleotide sequence ID" value="NZ_JBEPMN010000001.1"/>
</dbReference>
<evidence type="ECO:0000313" key="7">
    <source>
        <dbReference type="EMBL" id="MET3659924.1"/>
    </source>
</evidence>
<feature type="transmembrane region" description="Helical" evidence="6">
    <location>
        <begin position="92"/>
        <end position="113"/>
    </location>
</feature>
<dbReference type="Proteomes" id="UP001549143">
    <property type="component" value="Unassembled WGS sequence"/>
</dbReference>
<accession>A0ABV2KFR0</accession>
<keyword evidence="3 6" id="KW-0812">Transmembrane</keyword>
<evidence type="ECO:0000256" key="3">
    <source>
        <dbReference type="ARBA" id="ARBA00022692"/>
    </source>
</evidence>
<keyword evidence="7" id="KW-0762">Sugar transport</keyword>
<comment type="caution">
    <text evidence="7">The sequence shown here is derived from an EMBL/GenBank/DDBJ whole genome shotgun (WGS) entry which is preliminary data.</text>
</comment>
<feature type="transmembrane region" description="Helical" evidence="6">
    <location>
        <begin position="34"/>
        <end position="54"/>
    </location>
</feature>
<keyword evidence="7" id="KW-0813">Transport</keyword>
<dbReference type="PANTHER" id="PTHR43370:SF2">
    <property type="entry name" value="ABC TRANSPORTER PERMEASE PROTEIN"/>
    <property type="match status" value="1"/>
</dbReference>
<feature type="transmembrane region" description="Helical" evidence="6">
    <location>
        <begin position="141"/>
        <end position="158"/>
    </location>
</feature>
<dbReference type="InterPro" id="IPR001851">
    <property type="entry name" value="ABC_transp_permease"/>
</dbReference>
<reference evidence="7 8" key="1">
    <citation type="submission" date="2024-06" db="EMBL/GenBank/DDBJ databases">
        <title>Genomic Encyclopedia of Type Strains, Phase IV (KMG-IV): sequencing the most valuable type-strain genomes for metagenomic binning, comparative biology and taxonomic classification.</title>
        <authorList>
            <person name="Goeker M."/>
        </authorList>
    </citation>
    <scope>NUCLEOTIDE SEQUENCE [LARGE SCALE GENOMIC DNA]</scope>
    <source>
        <strain evidence="7 8">DSM 19730</strain>
    </source>
</reference>